<dbReference type="EMBL" id="CYGX02000012">
    <property type="protein sequence ID" value="SIT37709.1"/>
    <property type="molecule type" value="Genomic_DNA"/>
</dbReference>
<proteinExistence type="predicted"/>
<protein>
    <submittedName>
        <fullName evidence="2">Uncharacterized protein</fullName>
    </submittedName>
</protein>
<sequence>MRRAAFARRGRPGSWALDDARPMHSRHARTQRGMAAAQSGGRLACLAIAAAELLTSAACESRQAG</sequence>
<dbReference type="Proteomes" id="UP000187012">
    <property type="component" value="Unassembled WGS sequence"/>
</dbReference>
<evidence type="ECO:0000313" key="2">
    <source>
        <dbReference type="EMBL" id="SIT37709.1"/>
    </source>
</evidence>
<dbReference type="AlphaFoldDB" id="A0A1N7RRM9"/>
<organism evidence="2 3">
    <name type="scientific">Paraburkholderia ribeironis</name>
    <dbReference type="NCBI Taxonomy" id="1247936"/>
    <lineage>
        <taxon>Bacteria</taxon>
        <taxon>Pseudomonadati</taxon>
        <taxon>Pseudomonadota</taxon>
        <taxon>Betaproteobacteria</taxon>
        <taxon>Burkholderiales</taxon>
        <taxon>Burkholderiaceae</taxon>
        <taxon>Paraburkholderia</taxon>
    </lineage>
</organism>
<evidence type="ECO:0000256" key="1">
    <source>
        <dbReference type="SAM" id="MobiDB-lite"/>
    </source>
</evidence>
<evidence type="ECO:0000313" key="3">
    <source>
        <dbReference type="Proteomes" id="UP000187012"/>
    </source>
</evidence>
<accession>A0A1N7RRM9</accession>
<dbReference type="STRING" id="1247936.BN2475_120170"/>
<keyword evidence="3" id="KW-1185">Reference proteome</keyword>
<feature type="compositionally biased region" description="Basic residues" evidence="1">
    <location>
        <begin position="1"/>
        <end position="11"/>
    </location>
</feature>
<name>A0A1N7RRM9_9BURK</name>
<reference evidence="2 3" key="1">
    <citation type="submission" date="2016-12" db="EMBL/GenBank/DDBJ databases">
        <authorList>
            <person name="Song W.-J."/>
            <person name="Kurnit D.M."/>
        </authorList>
    </citation>
    <scope>NUCLEOTIDE SEQUENCE [LARGE SCALE GENOMIC DNA]</scope>
    <source>
        <strain evidence="2 3">STM7296</strain>
    </source>
</reference>
<feature type="region of interest" description="Disordered" evidence="1">
    <location>
        <begin position="1"/>
        <end position="29"/>
    </location>
</feature>
<gene>
    <name evidence="2" type="ORF">BN2475_120170</name>
</gene>